<dbReference type="InterPro" id="IPR036856">
    <property type="entry name" value="Ald_Oxase/Xan_DH_a/b_sf"/>
</dbReference>
<dbReference type="Pfam" id="PF01315">
    <property type="entry name" value="Ald_Xan_dh_C"/>
    <property type="match status" value="1"/>
</dbReference>
<dbReference type="Pfam" id="PF20256">
    <property type="entry name" value="MoCoBD_2"/>
    <property type="match status" value="1"/>
</dbReference>
<dbReference type="SUPFAM" id="SSF56003">
    <property type="entry name" value="Molybdenum cofactor-binding domain"/>
    <property type="match status" value="1"/>
</dbReference>
<dbReference type="SUPFAM" id="SSF54665">
    <property type="entry name" value="CO dehydrogenase molybdoprotein N-domain-like"/>
    <property type="match status" value="1"/>
</dbReference>
<dbReference type="InterPro" id="IPR037165">
    <property type="entry name" value="AldOxase/xan_DH_Mopterin-bd_sf"/>
</dbReference>
<organism evidence="6 7">
    <name type="scientific">Tectimicrobiota bacterium</name>
    <dbReference type="NCBI Taxonomy" id="2528274"/>
    <lineage>
        <taxon>Bacteria</taxon>
        <taxon>Pseudomonadati</taxon>
        <taxon>Nitrospinota/Tectimicrobiota group</taxon>
        <taxon>Candidatus Tectimicrobiota</taxon>
    </lineage>
</organism>
<dbReference type="EMBL" id="VGLS01000747">
    <property type="protein sequence ID" value="MBM3225981.1"/>
    <property type="molecule type" value="Genomic_DNA"/>
</dbReference>
<dbReference type="Proteomes" id="UP000712673">
    <property type="component" value="Unassembled WGS sequence"/>
</dbReference>
<dbReference type="PANTHER" id="PTHR11908">
    <property type="entry name" value="XANTHINE DEHYDROGENASE"/>
    <property type="match status" value="1"/>
</dbReference>
<keyword evidence="2" id="KW-0560">Oxidoreductase</keyword>
<reference evidence="6" key="1">
    <citation type="submission" date="2019-03" db="EMBL/GenBank/DDBJ databases">
        <title>Lake Tanganyika Metagenome-Assembled Genomes (MAGs).</title>
        <authorList>
            <person name="Tran P."/>
        </authorList>
    </citation>
    <scope>NUCLEOTIDE SEQUENCE</scope>
    <source>
        <strain evidence="6">K_DeepCast_65m_m2_066</strain>
    </source>
</reference>
<evidence type="ECO:0000259" key="5">
    <source>
        <dbReference type="SMART" id="SM01008"/>
    </source>
</evidence>
<gene>
    <name evidence="6" type="ORF">FJZ47_19595</name>
</gene>
<feature type="non-terminal residue" evidence="6">
    <location>
        <position position="685"/>
    </location>
</feature>
<comment type="caution">
    <text evidence="6">The sequence shown here is derived from an EMBL/GenBank/DDBJ whole genome shotgun (WGS) entry which is preliminary data.</text>
</comment>
<dbReference type="Gene3D" id="3.30.365.10">
    <property type="entry name" value="Aldehyde oxidase/xanthine dehydrogenase, molybdopterin binding domain"/>
    <property type="match status" value="4"/>
</dbReference>
<evidence type="ECO:0000313" key="6">
    <source>
        <dbReference type="EMBL" id="MBM3225981.1"/>
    </source>
</evidence>
<feature type="domain" description="Aldehyde oxidase/xanthine dehydrogenase a/b hammerhead" evidence="5">
    <location>
        <begin position="19"/>
        <end position="124"/>
    </location>
</feature>
<evidence type="ECO:0000256" key="2">
    <source>
        <dbReference type="ARBA" id="ARBA00023002"/>
    </source>
</evidence>
<evidence type="ECO:0000256" key="1">
    <source>
        <dbReference type="ARBA" id="ARBA00022505"/>
    </source>
</evidence>
<dbReference type="AlphaFoldDB" id="A0A937W331"/>
<dbReference type="InterPro" id="IPR008274">
    <property type="entry name" value="AldOxase/xan_DH_MoCoBD1"/>
</dbReference>
<dbReference type="InterPro" id="IPR046867">
    <property type="entry name" value="AldOxase/xan_DH_MoCoBD2"/>
</dbReference>
<dbReference type="InterPro" id="IPR016208">
    <property type="entry name" value="Ald_Oxase/xanthine_DH-like"/>
</dbReference>
<dbReference type="PANTHER" id="PTHR11908:SF132">
    <property type="entry name" value="ALDEHYDE OXIDASE 1-RELATED"/>
    <property type="match status" value="1"/>
</dbReference>
<dbReference type="InterPro" id="IPR000674">
    <property type="entry name" value="Ald_Oxase/Xan_DH_a/b"/>
</dbReference>
<evidence type="ECO:0000256" key="4">
    <source>
        <dbReference type="SAM" id="MobiDB-lite"/>
    </source>
</evidence>
<dbReference type="Pfam" id="PF02738">
    <property type="entry name" value="MoCoBD_1"/>
    <property type="match status" value="1"/>
</dbReference>
<dbReference type="FunFam" id="3.30.365.10:FF:000001">
    <property type="entry name" value="Xanthine dehydrogenase oxidase"/>
    <property type="match status" value="1"/>
</dbReference>
<dbReference type="SMART" id="SM01008">
    <property type="entry name" value="Ald_Xan_dh_C"/>
    <property type="match status" value="1"/>
</dbReference>
<protein>
    <submittedName>
        <fullName evidence="6">Xanthine dehydrogenase family protein</fullName>
    </submittedName>
</protein>
<dbReference type="Gene3D" id="3.90.1170.50">
    <property type="entry name" value="Aldehyde oxidase/xanthine dehydrogenase, a/b hammerhead"/>
    <property type="match status" value="1"/>
</dbReference>
<sequence>MGQVVGTSVPRIDTLEKVLGSGKFAADIQLPGLLHGALCLSAHAHARVLAVDTSAAVSLPGVQAVLTAWNTPEYRFGSDFDDQTLFAREKVLHRGSVLAAVAATDLATAEEAARRIHVTYEPLPVVLDVMEALQPEAPLLHEGLAAYRGVNPAHVHGNIGAQTVVAWGDVETGFRQAAHVFEHTFTTSTVHQGYLEPMATVAQYEPGGKLTIWTSTQGTYVVRARVASLLGLPLHKVRVIVPHVGGGFGGKLQTVLEPFCALLAQRTGRPVKLVMSRADEFFLGKPRSAGVLHLKTGVTQEGLLIARQARMYFDTGFACHPRSSEIAPTIVRGPYNIPHVRFEAYSVYTNKMGCGSFRGPGGIQAHFAGESQIDMICRALGLDPIEFRRRNGVRDGDTSGSGVRLGHIGMQEALARAADTVHWAVPPRPSQPGRKAGRGVASGEWRLGGGRGSGAWVKLNEDGTVHLLAGMTEIGSGSNTAMVQIAAEVLGVEADAVALVSGDTETTPFDMLTAASRVTVSVGNAVQRAAADAREQLLQLAADRLEAHIADLACRDGRVFVEGSPDRGFTLGELVRYAQTRGSGPILGRGSFSSRLPQSLHPFSTQIVEVEVDEETGEVTLTRIIAAHDVGRAINPQNVEGQIQGGVTQAIGHTLMEEVVYAPTGEPLTPGFLDYKIPTSLDVPD</sequence>
<evidence type="ECO:0000256" key="3">
    <source>
        <dbReference type="ARBA" id="ARBA00053029"/>
    </source>
</evidence>
<dbReference type="GO" id="GO:0005506">
    <property type="term" value="F:iron ion binding"/>
    <property type="evidence" value="ECO:0007669"/>
    <property type="project" value="InterPro"/>
</dbReference>
<proteinExistence type="predicted"/>
<comment type="cofactor">
    <cofactor evidence="3">
        <name>Mo-molybdopterin cytosine dinucleotide</name>
        <dbReference type="ChEBI" id="CHEBI:71308"/>
    </cofactor>
</comment>
<name>A0A937W331_UNCTE</name>
<dbReference type="GO" id="GO:0016491">
    <property type="term" value="F:oxidoreductase activity"/>
    <property type="evidence" value="ECO:0007669"/>
    <property type="project" value="UniProtKB-KW"/>
</dbReference>
<feature type="region of interest" description="Disordered" evidence="4">
    <location>
        <begin position="424"/>
        <end position="444"/>
    </location>
</feature>
<keyword evidence="1" id="KW-0500">Molybdenum</keyword>
<accession>A0A937W331</accession>
<evidence type="ECO:0000313" key="7">
    <source>
        <dbReference type="Proteomes" id="UP000712673"/>
    </source>
</evidence>